<reference evidence="2" key="2">
    <citation type="journal article" date="2024" name="Plant">
        <title>Genomic evolution and insights into agronomic trait innovations of Sesamum species.</title>
        <authorList>
            <person name="Miao H."/>
            <person name="Wang L."/>
            <person name="Qu L."/>
            <person name="Liu H."/>
            <person name="Sun Y."/>
            <person name="Le M."/>
            <person name="Wang Q."/>
            <person name="Wei S."/>
            <person name="Zheng Y."/>
            <person name="Lin W."/>
            <person name="Duan Y."/>
            <person name="Cao H."/>
            <person name="Xiong S."/>
            <person name="Wang X."/>
            <person name="Wei L."/>
            <person name="Li C."/>
            <person name="Ma Q."/>
            <person name="Ju M."/>
            <person name="Zhao R."/>
            <person name="Li G."/>
            <person name="Mu C."/>
            <person name="Tian Q."/>
            <person name="Mei H."/>
            <person name="Zhang T."/>
            <person name="Gao T."/>
            <person name="Zhang H."/>
        </authorList>
    </citation>
    <scope>NUCLEOTIDE SEQUENCE</scope>
    <source>
        <strain evidence="2">KEN1</strain>
    </source>
</reference>
<gene>
    <name evidence="2" type="ORF">Slati_3952800</name>
</gene>
<feature type="region of interest" description="Disordered" evidence="1">
    <location>
        <begin position="1"/>
        <end position="61"/>
    </location>
</feature>
<protein>
    <submittedName>
        <fullName evidence="2">Uncharacterized protein</fullName>
    </submittedName>
</protein>
<evidence type="ECO:0000256" key="1">
    <source>
        <dbReference type="SAM" id="MobiDB-lite"/>
    </source>
</evidence>
<feature type="compositionally biased region" description="Basic residues" evidence="1">
    <location>
        <begin position="1"/>
        <end position="12"/>
    </location>
</feature>
<comment type="caution">
    <text evidence="2">The sequence shown here is derived from an EMBL/GenBank/DDBJ whole genome shotgun (WGS) entry which is preliminary data.</text>
</comment>
<dbReference type="EMBL" id="JACGWN010000014">
    <property type="protein sequence ID" value="KAL0406389.1"/>
    <property type="molecule type" value="Genomic_DNA"/>
</dbReference>
<feature type="compositionally biased region" description="Polar residues" evidence="1">
    <location>
        <begin position="45"/>
        <end position="56"/>
    </location>
</feature>
<evidence type="ECO:0000313" key="2">
    <source>
        <dbReference type="EMBL" id="KAL0406389.1"/>
    </source>
</evidence>
<proteinExistence type="predicted"/>
<name>A0AAW2TP52_9LAMI</name>
<dbReference type="AlphaFoldDB" id="A0AAW2TP52"/>
<organism evidence="2">
    <name type="scientific">Sesamum latifolium</name>
    <dbReference type="NCBI Taxonomy" id="2727402"/>
    <lineage>
        <taxon>Eukaryota</taxon>
        <taxon>Viridiplantae</taxon>
        <taxon>Streptophyta</taxon>
        <taxon>Embryophyta</taxon>
        <taxon>Tracheophyta</taxon>
        <taxon>Spermatophyta</taxon>
        <taxon>Magnoliopsida</taxon>
        <taxon>eudicotyledons</taxon>
        <taxon>Gunneridae</taxon>
        <taxon>Pentapetalae</taxon>
        <taxon>asterids</taxon>
        <taxon>lamiids</taxon>
        <taxon>Lamiales</taxon>
        <taxon>Pedaliaceae</taxon>
        <taxon>Sesamum</taxon>
    </lineage>
</organism>
<sequence length="74" mass="8015">MPRQQLRRRCPRTKGSGPSRMEGSAPAALRRNPPSLDSPSGMLTKGTSGHLVSSHGSAFGGTLWRPFYLRVHDG</sequence>
<accession>A0AAW2TP52</accession>
<reference evidence="2" key="1">
    <citation type="submission" date="2020-06" db="EMBL/GenBank/DDBJ databases">
        <authorList>
            <person name="Li T."/>
            <person name="Hu X."/>
            <person name="Zhang T."/>
            <person name="Song X."/>
            <person name="Zhang H."/>
            <person name="Dai N."/>
            <person name="Sheng W."/>
            <person name="Hou X."/>
            <person name="Wei L."/>
        </authorList>
    </citation>
    <scope>NUCLEOTIDE SEQUENCE</scope>
    <source>
        <strain evidence="2">KEN1</strain>
        <tissue evidence="2">Leaf</tissue>
    </source>
</reference>